<keyword evidence="5" id="KW-0998">Cell outer membrane</keyword>
<dbReference type="InterPro" id="IPR011990">
    <property type="entry name" value="TPR-like_helical_dom_sf"/>
</dbReference>
<dbReference type="eggNOG" id="COG0446">
    <property type="taxonomic scope" value="Bacteria"/>
</dbReference>
<name>W0F190_9BACT</name>
<feature type="domain" description="SusD-like N-terminal" evidence="8">
    <location>
        <begin position="71"/>
        <end position="221"/>
    </location>
</feature>
<reference evidence="9 10" key="1">
    <citation type="submission" date="2013-12" db="EMBL/GenBank/DDBJ databases">
        <authorList>
            <consortium name="DOE Joint Genome Institute"/>
            <person name="Eisen J."/>
            <person name="Huntemann M."/>
            <person name="Han J."/>
            <person name="Chen A."/>
            <person name="Kyrpides N."/>
            <person name="Mavromatis K."/>
            <person name="Markowitz V."/>
            <person name="Palaniappan K."/>
            <person name="Ivanova N."/>
            <person name="Schaumberg A."/>
            <person name="Pati A."/>
            <person name="Liolios K."/>
            <person name="Nordberg H.P."/>
            <person name="Cantor M.N."/>
            <person name="Hua S.X."/>
            <person name="Woyke T."/>
        </authorList>
    </citation>
    <scope>NUCLEOTIDE SEQUENCE [LARGE SCALE GENOMIC DNA]</scope>
    <source>
        <strain evidence="10">DSM 19437</strain>
    </source>
</reference>
<gene>
    <name evidence="9" type="ORF">NIASO_07985</name>
</gene>
<dbReference type="OrthoDB" id="993981at2"/>
<comment type="subcellular location">
    <subcellularLocation>
        <location evidence="1">Cell outer membrane</location>
    </subcellularLocation>
</comment>
<dbReference type="InterPro" id="IPR033985">
    <property type="entry name" value="SusD-like_N"/>
</dbReference>
<keyword evidence="3 6" id="KW-0732">Signal</keyword>
<dbReference type="Gene3D" id="1.25.40.390">
    <property type="match status" value="1"/>
</dbReference>
<keyword evidence="4" id="KW-0472">Membrane</keyword>
<dbReference type="STRING" id="929713.NIASO_07985"/>
<dbReference type="Proteomes" id="UP000003586">
    <property type="component" value="Chromosome"/>
</dbReference>
<comment type="similarity">
    <text evidence="2">Belongs to the SusD family.</text>
</comment>
<dbReference type="AlphaFoldDB" id="W0F190"/>
<dbReference type="GO" id="GO:0009279">
    <property type="term" value="C:cell outer membrane"/>
    <property type="evidence" value="ECO:0007669"/>
    <property type="project" value="UniProtKB-SubCell"/>
</dbReference>
<dbReference type="RefSeq" id="WP_008584764.1">
    <property type="nucleotide sequence ID" value="NZ_CP007035.1"/>
</dbReference>
<evidence type="ECO:0000259" key="8">
    <source>
        <dbReference type="Pfam" id="PF14322"/>
    </source>
</evidence>
<feature type="signal peptide" evidence="6">
    <location>
        <begin position="1"/>
        <end position="18"/>
    </location>
</feature>
<evidence type="ECO:0000256" key="5">
    <source>
        <dbReference type="ARBA" id="ARBA00023237"/>
    </source>
</evidence>
<dbReference type="CDD" id="cd08977">
    <property type="entry name" value="SusD"/>
    <property type="match status" value="1"/>
</dbReference>
<dbReference type="HOGENOM" id="CLU_015553_1_3_10"/>
<evidence type="ECO:0000256" key="4">
    <source>
        <dbReference type="ARBA" id="ARBA00023136"/>
    </source>
</evidence>
<proteinExistence type="inferred from homology"/>
<accession>W0F190</accession>
<sequence>MKKFIYSAICISSLLITACSKDLTQIPVSSITTNNFYTNANDFTQAVTGAYSGLKAYPDQALWMGELRSDDIAATSDGNRDWQGINNFSPNLTTTAFIVNAWNNNFNAVYNVNNVLDALATKGDKIGNDSLKARFTAELRFLRAFYYFNLVKFYGKLPIIDKVYTTYEVTTIGRSPVSEVYNFIIADLQYAMAHLPVSYSGANIGRATKWAAEGLLGLVYLTKSGPTYNIEGPGLNSNEYDKALALFNDIITNGGFKFAASYPSIFSYTAENNPEVLFDVQFMSTSNGADYPSQLVPGAYWTGLGLSSYDNGYGTATYNVSRNLLSSYRNSAGTATDIRDTFSIRHGFALSTSTPNTLDTTRPFIKKYIDVSRRGTNRADWPVNFIVMRYTDVLMMKAECILHGASGTQADVNSIVAQVRARAGVPALTTDVTLPLLMEERRREFLGEGLRWNDLVREGLAVTTMNAWIASDTLSATINQVMPNYVIYPLPQAELLTAPGLYTQNPGYN</sequence>
<evidence type="ECO:0000259" key="7">
    <source>
        <dbReference type="Pfam" id="PF07980"/>
    </source>
</evidence>
<dbReference type="Pfam" id="PF07980">
    <property type="entry name" value="SusD_RagB"/>
    <property type="match status" value="1"/>
</dbReference>
<feature type="domain" description="RagB/SusD" evidence="7">
    <location>
        <begin position="346"/>
        <end position="508"/>
    </location>
</feature>
<dbReference type="PROSITE" id="PS51257">
    <property type="entry name" value="PROKAR_LIPOPROTEIN"/>
    <property type="match status" value="1"/>
</dbReference>
<dbReference type="KEGG" id="nso:NIASO_07985"/>
<keyword evidence="10" id="KW-1185">Reference proteome</keyword>
<dbReference type="SUPFAM" id="SSF48452">
    <property type="entry name" value="TPR-like"/>
    <property type="match status" value="1"/>
</dbReference>
<dbReference type="EMBL" id="CP007035">
    <property type="protein sequence ID" value="AHF15116.1"/>
    <property type="molecule type" value="Genomic_DNA"/>
</dbReference>
<evidence type="ECO:0000256" key="3">
    <source>
        <dbReference type="ARBA" id="ARBA00022729"/>
    </source>
</evidence>
<evidence type="ECO:0000313" key="9">
    <source>
        <dbReference type="EMBL" id="AHF15116.1"/>
    </source>
</evidence>
<evidence type="ECO:0000256" key="1">
    <source>
        <dbReference type="ARBA" id="ARBA00004442"/>
    </source>
</evidence>
<protein>
    <submittedName>
        <fullName evidence="9">Carbohydrate-binding protein SusD</fullName>
    </submittedName>
</protein>
<evidence type="ECO:0000313" key="10">
    <source>
        <dbReference type="Proteomes" id="UP000003586"/>
    </source>
</evidence>
<feature type="chain" id="PRO_5004788402" evidence="6">
    <location>
        <begin position="19"/>
        <end position="509"/>
    </location>
</feature>
<dbReference type="Pfam" id="PF14322">
    <property type="entry name" value="SusD-like_3"/>
    <property type="match status" value="1"/>
</dbReference>
<evidence type="ECO:0000256" key="6">
    <source>
        <dbReference type="SAM" id="SignalP"/>
    </source>
</evidence>
<dbReference type="InterPro" id="IPR012944">
    <property type="entry name" value="SusD_RagB_dom"/>
</dbReference>
<organism evidence="9 10">
    <name type="scientific">Niabella soli DSM 19437</name>
    <dbReference type="NCBI Taxonomy" id="929713"/>
    <lineage>
        <taxon>Bacteria</taxon>
        <taxon>Pseudomonadati</taxon>
        <taxon>Bacteroidota</taxon>
        <taxon>Chitinophagia</taxon>
        <taxon>Chitinophagales</taxon>
        <taxon>Chitinophagaceae</taxon>
        <taxon>Niabella</taxon>
    </lineage>
</organism>
<evidence type="ECO:0000256" key="2">
    <source>
        <dbReference type="ARBA" id="ARBA00006275"/>
    </source>
</evidence>